<dbReference type="GO" id="GO:0008081">
    <property type="term" value="F:phosphoric diester hydrolase activity"/>
    <property type="evidence" value="ECO:0007669"/>
    <property type="project" value="InterPro"/>
</dbReference>
<accession>A0A075FYE6</accession>
<proteinExistence type="predicted"/>
<dbReference type="SUPFAM" id="SSF51695">
    <property type="entry name" value="PLC-like phosphodiesterases"/>
    <property type="match status" value="1"/>
</dbReference>
<name>A0A075FYE6_9EURY</name>
<protein>
    <submittedName>
        <fullName evidence="1">Uncharacterized protein</fullName>
    </submittedName>
</protein>
<dbReference type="Pfam" id="PF16670">
    <property type="entry name" value="PI-PLC-C1"/>
    <property type="match status" value="1"/>
</dbReference>
<dbReference type="InterPro" id="IPR032075">
    <property type="entry name" value="PI-PLC-C1"/>
</dbReference>
<evidence type="ECO:0000313" key="1">
    <source>
        <dbReference type="EMBL" id="AIE96209.1"/>
    </source>
</evidence>
<dbReference type="EMBL" id="KF900472">
    <property type="protein sequence ID" value="AIE96209.1"/>
    <property type="molecule type" value="Genomic_DNA"/>
</dbReference>
<organism evidence="1">
    <name type="scientific">uncultured marine group II/III euryarchaeote AD1000_74_G12</name>
    <dbReference type="NCBI Taxonomy" id="1457807"/>
    <lineage>
        <taxon>Archaea</taxon>
        <taxon>Methanobacteriati</taxon>
        <taxon>Methanobacteriota</taxon>
        <taxon>environmental samples</taxon>
    </lineage>
</organism>
<dbReference type="GO" id="GO:0006629">
    <property type="term" value="P:lipid metabolic process"/>
    <property type="evidence" value="ECO:0007669"/>
    <property type="project" value="InterPro"/>
</dbReference>
<dbReference type="InterPro" id="IPR017946">
    <property type="entry name" value="PLC-like_Pdiesterase_TIM-brl"/>
</dbReference>
<dbReference type="Gene3D" id="3.20.20.190">
    <property type="entry name" value="Phosphatidylinositol (PI) phosphodiesterase"/>
    <property type="match status" value="1"/>
</dbReference>
<dbReference type="AlphaFoldDB" id="A0A075FYE6"/>
<reference evidence="1" key="1">
    <citation type="journal article" date="2014" name="Genome Biol. Evol.">
        <title>Pangenome evidence for extensive interdomain horizontal transfer affecting lineage core and shell genes in uncultured planktonic thaumarchaeota and euryarchaeota.</title>
        <authorList>
            <person name="Deschamps P."/>
            <person name="Zivanovic Y."/>
            <person name="Moreira D."/>
            <person name="Rodriguez-Valera F."/>
            <person name="Lopez-Garcia P."/>
        </authorList>
    </citation>
    <scope>NUCLEOTIDE SEQUENCE</scope>
</reference>
<sequence length="226" mass="25532">MNILLNWSIANPHHAPLWIFVEPKNLPAVVDELDILEMIQTEIATTWPENMTITPTEVQGDAVDLRTAITTKGWPALEDSRGKTLFVLLDKTEIRDLYVERNPTLENQTMFAIVDENHSLASVISFVNPETHGDRLRDASDLGFMVRTRPDEATLEAREKNYTRFELALETGANFITTDFPGSDMEAEFAIWLSQGPVMCNPRTAPNHCHPRDIEPWGNYTPISIG</sequence>